<feature type="region of interest" description="Disordered" evidence="1">
    <location>
        <begin position="23"/>
        <end position="96"/>
    </location>
</feature>
<feature type="compositionally biased region" description="Basic residues" evidence="1">
    <location>
        <begin position="87"/>
        <end position="96"/>
    </location>
</feature>
<evidence type="ECO:0000256" key="1">
    <source>
        <dbReference type="SAM" id="MobiDB-lite"/>
    </source>
</evidence>
<name>A0A391NTM0_9EUKA</name>
<proteinExistence type="predicted"/>
<feature type="non-terminal residue" evidence="2">
    <location>
        <position position="1"/>
    </location>
</feature>
<sequence length="96" mass="9807">PPGLGIGASEAALREQNRLRDAVLLNAPGSKGHGKGGKGGKGKGGKPKGKAQPNLGVRSVIGKGVKGKTAQKGKANKSFMDSVLTAPKRKGKKKRR</sequence>
<protein>
    <submittedName>
        <fullName evidence="2">Uncharacterized protein</fullName>
    </submittedName>
</protein>
<evidence type="ECO:0000313" key="3">
    <source>
        <dbReference type="Proteomes" id="UP000265618"/>
    </source>
</evidence>
<evidence type="ECO:0000313" key="2">
    <source>
        <dbReference type="EMBL" id="GCA63940.1"/>
    </source>
</evidence>
<reference evidence="2 3" key="1">
    <citation type="journal article" date="2018" name="PLoS ONE">
        <title>The draft genome of Kipferlia bialata reveals reductive genome evolution in fornicate parasites.</title>
        <authorList>
            <person name="Tanifuji G."/>
            <person name="Takabayashi S."/>
            <person name="Kume K."/>
            <person name="Takagi M."/>
            <person name="Nakayama T."/>
            <person name="Kamikawa R."/>
            <person name="Inagaki Y."/>
            <person name="Hashimoto T."/>
        </authorList>
    </citation>
    <scope>NUCLEOTIDE SEQUENCE [LARGE SCALE GENOMIC DNA]</scope>
    <source>
        <strain evidence="2">NY0173</strain>
    </source>
</reference>
<feature type="compositionally biased region" description="Basic residues" evidence="1">
    <location>
        <begin position="65"/>
        <end position="75"/>
    </location>
</feature>
<organism evidence="2 3">
    <name type="scientific">Kipferlia bialata</name>
    <dbReference type="NCBI Taxonomy" id="797122"/>
    <lineage>
        <taxon>Eukaryota</taxon>
        <taxon>Metamonada</taxon>
        <taxon>Carpediemonas-like organisms</taxon>
        <taxon>Kipferlia</taxon>
    </lineage>
</organism>
<feature type="compositionally biased region" description="Basic residues" evidence="1">
    <location>
        <begin position="32"/>
        <end position="49"/>
    </location>
</feature>
<gene>
    <name evidence="2" type="ORF">KIPB_012556</name>
</gene>
<comment type="caution">
    <text evidence="2">The sequence shown here is derived from an EMBL/GenBank/DDBJ whole genome shotgun (WGS) entry which is preliminary data.</text>
</comment>
<dbReference type="Proteomes" id="UP000265618">
    <property type="component" value="Unassembled WGS sequence"/>
</dbReference>
<keyword evidence="3" id="KW-1185">Reference proteome</keyword>
<dbReference type="EMBL" id="BDIP01005592">
    <property type="protein sequence ID" value="GCA63940.1"/>
    <property type="molecule type" value="Genomic_DNA"/>
</dbReference>
<accession>A0A391NTM0</accession>
<dbReference type="AlphaFoldDB" id="A0A391NTM0"/>